<keyword evidence="2" id="KW-1185">Reference proteome</keyword>
<evidence type="ECO:0000313" key="2">
    <source>
        <dbReference type="Proteomes" id="UP000054477"/>
    </source>
</evidence>
<reference evidence="2" key="2">
    <citation type="submission" date="2015-01" db="EMBL/GenBank/DDBJ databases">
        <title>Evolutionary Origins and Diversification of the Mycorrhizal Mutualists.</title>
        <authorList>
            <consortium name="DOE Joint Genome Institute"/>
            <consortium name="Mycorrhizal Genomics Consortium"/>
            <person name="Kohler A."/>
            <person name="Kuo A."/>
            <person name="Nagy L.G."/>
            <person name="Floudas D."/>
            <person name="Copeland A."/>
            <person name="Barry K.W."/>
            <person name="Cichocki N."/>
            <person name="Veneault-Fourrey C."/>
            <person name="LaButti K."/>
            <person name="Lindquist E.A."/>
            <person name="Lipzen A."/>
            <person name="Lundell T."/>
            <person name="Morin E."/>
            <person name="Murat C."/>
            <person name="Riley R."/>
            <person name="Ohm R."/>
            <person name="Sun H."/>
            <person name="Tunlid A."/>
            <person name="Henrissat B."/>
            <person name="Grigoriev I.V."/>
            <person name="Hibbett D.S."/>
            <person name="Martin F."/>
        </authorList>
    </citation>
    <scope>NUCLEOTIDE SEQUENCE [LARGE SCALE GENOMIC DNA]</scope>
    <source>
        <strain evidence="2">LaAM-08-1</strain>
    </source>
</reference>
<dbReference type="AlphaFoldDB" id="A0A0C9WQN3"/>
<name>A0A0C9WQN3_9AGAR</name>
<dbReference type="HOGENOM" id="CLU_2831586_0_0_1"/>
<gene>
    <name evidence="1" type="ORF">K443DRAFT_598799</name>
</gene>
<protein>
    <submittedName>
        <fullName evidence="1">Uncharacterized protein</fullName>
    </submittedName>
</protein>
<organism evidence="1 2">
    <name type="scientific">Laccaria amethystina LaAM-08-1</name>
    <dbReference type="NCBI Taxonomy" id="1095629"/>
    <lineage>
        <taxon>Eukaryota</taxon>
        <taxon>Fungi</taxon>
        <taxon>Dikarya</taxon>
        <taxon>Basidiomycota</taxon>
        <taxon>Agaricomycotina</taxon>
        <taxon>Agaricomycetes</taxon>
        <taxon>Agaricomycetidae</taxon>
        <taxon>Agaricales</taxon>
        <taxon>Agaricineae</taxon>
        <taxon>Hydnangiaceae</taxon>
        <taxon>Laccaria</taxon>
    </lineage>
</organism>
<accession>A0A0C9WQN3</accession>
<reference evidence="1 2" key="1">
    <citation type="submission" date="2014-04" db="EMBL/GenBank/DDBJ databases">
        <authorList>
            <consortium name="DOE Joint Genome Institute"/>
            <person name="Kuo A."/>
            <person name="Kohler A."/>
            <person name="Nagy L.G."/>
            <person name="Floudas D."/>
            <person name="Copeland A."/>
            <person name="Barry K.W."/>
            <person name="Cichocki N."/>
            <person name="Veneault-Fourrey C."/>
            <person name="LaButti K."/>
            <person name="Lindquist E.A."/>
            <person name="Lipzen A."/>
            <person name="Lundell T."/>
            <person name="Morin E."/>
            <person name="Murat C."/>
            <person name="Sun H."/>
            <person name="Tunlid A."/>
            <person name="Henrissat B."/>
            <person name="Grigoriev I.V."/>
            <person name="Hibbett D.S."/>
            <person name="Martin F."/>
            <person name="Nordberg H.P."/>
            <person name="Cantor M.N."/>
            <person name="Hua S.X."/>
        </authorList>
    </citation>
    <scope>NUCLEOTIDE SEQUENCE [LARGE SCALE GENOMIC DNA]</scope>
    <source>
        <strain evidence="1 2">LaAM-08-1</strain>
    </source>
</reference>
<sequence length="66" mass="7764">MGWLWISMGIRVLKSRFPLIHLSRRRRPCYPSSITVISPRWRVHIASYEPTHSATSIRHSTTNQPH</sequence>
<dbReference type="EMBL" id="KN838621">
    <property type="protein sequence ID" value="KIK00670.1"/>
    <property type="molecule type" value="Genomic_DNA"/>
</dbReference>
<evidence type="ECO:0000313" key="1">
    <source>
        <dbReference type="EMBL" id="KIK00670.1"/>
    </source>
</evidence>
<dbReference type="Proteomes" id="UP000054477">
    <property type="component" value="Unassembled WGS sequence"/>
</dbReference>
<proteinExistence type="predicted"/>